<dbReference type="PANTHER" id="PTHR40086">
    <property type="entry name" value="PHOSPHOTRANSFERASE YTMP-RELATED"/>
    <property type="match status" value="1"/>
</dbReference>
<dbReference type="InterPro" id="IPR052077">
    <property type="entry name" value="CcrZ_PhaseVar_Mediator"/>
</dbReference>
<proteinExistence type="predicted"/>
<feature type="domain" description="Aminoglycoside phosphotransferase" evidence="1">
    <location>
        <begin position="68"/>
        <end position="272"/>
    </location>
</feature>
<dbReference type="Proteomes" id="UP000466345">
    <property type="component" value="Unassembled WGS sequence"/>
</dbReference>
<dbReference type="Pfam" id="PF01636">
    <property type="entry name" value="APH"/>
    <property type="match status" value="1"/>
</dbReference>
<gene>
    <name evidence="2" type="ORF">SRB5_65160</name>
</gene>
<evidence type="ECO:0000259" key="1">
    <source>
        <dbReference type="Pfam" id="PF01636"/>
    </source>
</evidence>
<dbReference type="EMBL" id="WEGJ01000051">
    <property type="protein sequence ID" value="MQY16318.1"/>
    <property type="molecule type" value="Genomic_DNA"/>
</dbReference>
<keyword evidence="3" id="KW-1185">Reference proteome</keyword>
<evidence type="ECO:0000313" key="2">
    <source>
        <dbReference type="EMBL" id="MQY16318.1"/>
    </source>
</evidence>
<reference evidence="2 3" key="1">
    <citation type="submission" date="2019-10" db="EMBL/GenBank/DDBJ databases">
        <title>Streptomyces smaragdinus sp. nov. and Streptomyces fabii sp. nov., isolated from the gut of fungus growing-termite Macrotermes natalensis.</title>
        <authorList>
            <person name="Schwitalla J."/>
            <person name="Benndorf R."/>
            <person name="Martin K."/>
            <person name="De Beer W."/>
            <person name="Kaster A.-K."/>
            <person name="Vollmers J."/>
            <person name="Poulsen M."/>
            <person name="Beemelmanns C."/>
        </authorList>
    </citation>
    <scope>NUCLEOTIDE SEQUENCE [LARGE SCALE GENOMIC DNA]</scope>
    <source>
        <strain evidence="2 3">RB5</strain>
    </source>
</reference>
<dbReference type="SUPFAM" id="SSF56112">
    <property type="entry name" value="Protein kinase-like (PK-like)"/>
    <property type="match status" value="1"/>
</dbReference>
<sequence length="370" mass="41220">MAPQLPAKTRPVTHLDTMRVSGRPLQGYYHQSYVLRLPANSALGCIGLDHVKVRSPRKGIAEFDRHVLTSEDNLLELLAQHGVPRIPTVLGSREMSVLTYVRGHTLRLTRQRRPNRSVPREHVRQILELVRSLNTVPLQDISALIDPVVRQSWPKDGDSAGFLRGLIQFTATRVRDAHHADYGALYAALGVDPHVLDRLAEESDTLTPRPFSLLHGDLHDENLVVDTDSRLWTIDWELATPGDPVYELATHLHLMRYPKAQEAEIVERWRTAVEDASPGASAGLDEDLPRYLRYKRVQSVYTDLVRQGMALESAPPPARPGRTAHAAEVVHDALRRARPGPLPVPAPTTIASLYEQWLLGGELGSVRPAG</sequence>
<comment type="caution">
    <text evidence="2">The sequence shown here is derived from an EMBL/GenBank/DDBJ whole genome shotgun (WGS) entry which is preliminary data.</text>
</comment>
<organism evidence="2 3">
    <name type="scientific">Streptomyces smaragdinus</name>
    <dbReference type="NCBI Taxonomy" id="2585196"/>
    <lineage>
        <taxon>Bacteria</taxon>
        <taxon>Bacillati</taxon>
        <taxon>Actinomycetota</taxon>
        <taxon>Actinomycetes</taxon>
        <taxon>Kitasatosporales</taxon>
        <taxon>Streptomycetaceae</taxon>
        <taxon>Streptomyces</taxon>
    </lineage>
</organism>
<dbReference type="Gene3D" id="3.90.1200.10">
    <property type="match status" value="1"/>
</dbReference>
<accession>A0A7K0CSB7</accession>
<dbReference type="InterPro" id="IPR011009">
    <property type="entry name" value="Kinase-like_dom_sf"/>
</dbReference>
<dbReference type="PANTHER" id="PTHR40086:SF1">
    <property type="entry name" value="CELL CYCLE REGULATOR CCRZ"/>
    <property type="match status" value="1"/>
</dbReference>
<name>A0A7K0CSB7_9ACTN</name>
<protein>
    <recommendedName>
        <fullName evidence="1">Aminoglycoside phosphotransferase domain-containing protein</fullName>
    </recommendedName>
</protein>
<dbReference type="InterPro" id="IPR002575">
    <property type="entry name" value="Aminoglycoside_PTrfase"/>
</dbReference>
<dbReference type="AlphaFoldDB" id="A0A7K0CSB7"/>
<evidence type="ECO:0000313" key="3">
    <source>
        <dbReference type="Proteomes" id="UP000466345"/>
    </source>
</evidence>